<comment type="similarity">
    <text evidence="3 12">Belongs to the CcmD/CycX/HelD family.</text>
</comment>
<keyword evidence="5 12" id="KW-0813">Transport</keyword>
<dbReference type="RefSeq" id="WP_182621833.1">
    <property type="nucleotide sequence ID" value="NZ_JACIUV010000002.1"/>
</dbReference>
<evidence type="ECO:0000256" key="9">
    <source>
        <dbReference type="ARBA" id="ARBA00022748"/>
    </source>
</evidence>
<accession>A0A7W3UZA7</accession>
<evidence type="ECO:0000256" key="13">
    <source>
        <dbReference type="SAM" id="MobiDB-lite"/>
    </source>
</evidence>
<evidence type="ECO:0000256" key="10">
    <source>
        <dbReference type="ARBA" id="ARBA00022989"/>
    </source>
</evidence>
<evidence type="ECO:0000256" key="5">
    <source>
        <dbReference type="ARBA" id="ARBA00022448"/>
    </source>
</evidence>
<keyword evidence="10 12" id="KW-1133">Transmembrane helix</keyword>
<keyword evidence="11 12" id="KW-0472">Membrane</keyword>
<evidence type="ECO:0000313" key="15">
    <source>
        <dbReference type="Proteomes" id="UP000550609"/>
    </source>
</evidence>
<protein>
    <recommendedName>
        <fullName evidence="4 12">Heme exporter protein D</fullName>
    </recommendedName>
</protein>
<proteinExistence type="inferred from homology"/>
<keyword evidence="7 12" id="KW-0997">Cell inner membrane</keyword>
<comment type="caution">
    <text evidence="14">The sequence shown here is derived from an EMBL/GenBank/DDBJ whole genome shotgun (WGS) entry which is preliminary data.</text>
</comment>
<dbReference type="NCBIfam" id="TIGR03141">
    <property type="entry name" value="cytochro_ccmD"/>
    <property type="match status" value="1"/>
</dbReference>
<gene>
    <name evidence="14" type="primary">ccmD</name>
    <name evidence="14" type="ORF">H4O09_05915</name>
</gene>
<evidence type="ECO:0000256" key="11">
    <source>
        <dbReference type="ARBA" id="ARBA00023136"/>
    </source>
</evidence>
<evidence type="ECO:0000256" key="4">
    <source>
        <dbReference type="ARBA" id="ARBA00016461"/>
    </source>
</evidence>
<evidence type="ECO:0000256" key="1">
    <source>
        <dbReference type="ARBA" id="ARBA00002442"/>
    </source>
</evidence>
<name>A0A7W3UZA7_9GAMM</name>
<evidence type="ECO:0000313" key="14">
    <source>
        <dbReference type="EMBL" id="MBB1116595.1"/>
    </source>
</evidence>
<keyword evidence="6 12" id="KW-1003">Cell membrane</keyword>
<dbReference type="Pfam" id="PF04995">
    <property type="entry name" value="CcmD"/>
    <property type="match status" value="1"/>
</dbReference>
<dbReference type="Proteomes" id="UP000550609">
    <property type="component" value="Unassembled WGS sequence"/>
</dbReference>
<evidence type="ECO:0000256" key="3">
    <source>
        <dbReference type="ARBA" id="ARBA00008741"/>
    </source>
</evidence>
<sequence>MSYLGYVIGAYAVFIVALAADALAGMLAVRRALRQSRQQAARQQQPRPTRVAMDQELER</sequence>
<dbReference type="AlphaFoldDB" id="A0A7W3UZA7"/>
<evidence type="ECO:0000256" key="12">
    <source>
        <dbReference type="RuleBase" id="RU363101"/>
    </source>
</evidence>
<comment type="subcellular location">
    <subcellularLocation>
        <location evidence="2 12">Cell inner membrane</location>
        <topology evidence="2 12">Single-pass membrane protein</topology>
    </subcellularLocation>
</comment>
<organism evidence="14 15">
    <name type="scientific">Stenotrophomonas koreensis</name>
    <dbReference type="NCBI Taxonomy" id="266128"/>
    <lineage>
        <taxon>Bacteria</taxon>
        <taxon>Pseudomonadati</taxon>
        <taxon>Pseudomonadota</taxon>
        <taxon>Gammaproteobacteria</taxon>
        <taxon>Lysobacterales</taxon>
        <taxon>Lysobacteraceae</taxon>
        <taxon>Stenotrophomonas</taxon>
    </lineage>
</organism>
<evidence type="ECO:0000256" key="2">
    <source>
        <dbReference type="ARBA" id="ARBA00004377"/>
    </source>
</evidence>
<keyword evidence="9 12" id="KW-0201">Cytochrome c-type biogenesis</keyword>
<keyword evidence="8 12" id="KW-0812">Transmembrane</keyword>
<feature type="region of interest" description="Disordered" evidence="13">
    <location>
        <begin position="37"/>
        <end position="59"/>
    </location>
</feature>
<reference evidence="14 15" key="1">
    <citation type="submission" date="2020-08" db="EMBL/GenBank/DDBJ databases">
        <title>Stenotrophomonas sp. W1S232.</title>
        <authorList>
            <person name="Deng Y."/>
        </authorList>
    </citation>
    <scope>NUCLEOTIDE SEQUENCE [LARGE SCALE GENOMIC DNA]</scope>
    <source>
        <strain evidence="14 15">W1S232</strain>
    </source>
</reference>
<dbReference type="GO" id="GO:0005886">
    <property type="term" value="C:plasma membrane"/>
    <property type="evidence" value="ECO:0007669"/>
    <property type="project" value="UniProtKB-SubCell"/>
</dbReference>
<dbReference type="GO" id="GO:0017004">
    <property type="term" value="P:cytochrome complex assembly"/>
    <property type="evidence" value="ECO:0007669"/>
    <property type="project" value="UniProtKB-KW"/>
</dbReference>
<dbReference type="EMBL" id="JACIUV010000002">
    <property type="protein sequence ID" value="MBB1116595.1"/>
    <property type="molecule type" value="Genomic_DNA"/>
</dbReference>
<feature type="transmembrane region" description="Helical" evidence="12">
    <location>
        <begin position="6"/>
        <end position="29"/>
    </location>
</feature>
<evidence type="ECO:0000256" key="7">
    <source>
        <dbReference type="ARBA" id="ARBA00022519"/>
    </source>
</evidence>
<dbReference type="InterPro" id="IPR007078">
    <property type="entry name" value="Haem_export_protD_CcmD"/>
</dbReference>
<comment type="function">
    <text evidence="1 12">Required for the export of heme to the periplasm for the biogenesis of c-type cytochromes.</text>
</comment>
<dbReference type="GO" id="GO:0015886">
    <property type="term" value="P:heme transport"/>
    <property type="evidence" value="ECO:0007669"/>
    <property type="project" value="InterPro"/>
</dbReference>
<feature type="compositionally biased region" description="Low complexity" evidence="13">
    <location>
        <begin position="37"/>
        <end position="52"/>
    </location>
</feature>
<evidence type="ECO:0000256" key="6">
    <source>
        <dbReference type="ARBA" id="ARBA00022475"/>
    </source>
</evidence>
<evidence type="ECO:0000256" key="8">
    <source>
        <dbReference type="ARBA" id="ARBA00022692"/>
    </source>
</evidence>